<dbReference type="OrthoDB" id="4713913at2"/>
<evidence type="ECO:0000259" key="1">
    <source>
        <dbReference type="Pfam" id="PF12680"/>
    </source>
</evidence>
<protein>
    <recommendedName>
        <fullName evidence="1">SnoaL-like domain-containing protein</fullName>
    </recommendedName>
</protein>
<dbReference type="RefSeq" id="WP_069396712.1">
    <property type="nucleotide sequence ID" value="NZ_JACKUN010000020.1"/>
</dbReference>
<evidence type="ECO:0000313" key="3">
    <source>
        <dbReference type="Proteomes" id="UP000252015"/>
    </source>
</evidence>
<dbReference type="Pfam" id="PF12680">
    <property type="entry name" value="SnoaL_2"/>
    <property type="match status" value="1"/>
</dbReference>
<feature type="domain" description="SnoaL-like" evidence="1">
    <location>
        <begin position="18"/>
        <end position="122"/>
    </location>
</feature>
<reference evidence="2 3" key="1">
    <citation type="submission" date="2018-05" db="EMBL/GenBank/DDBJ databases">
        <authorList>
            <consortium name="IHU Genomes"/>
        </authorList>
    </citation>
    <scope>NUCLEOTIDE SEQUENCE [LARGE SCALE GENOMIC DNA]</scope>
    <source>
        <strain evidence="2 3">P7336</strain>
    </source>
</reference>
<dbReference type="Gene3D" id="3.10.450.50">
    <property type="match status" value="1"/>
</dbReference>
<dbReference type="InterPro" id="IPR037401">
    <property type="entry name" value="SnoaL-like"/>
</dbReference>
<dbReference type="Proteomes" id="UP000252015">
    <property type="component" value="Unassembled WGS sequence"/>
</dbReference>
<keyword evidence="3" id="KW-1185">Reference proteome</keyword>
<dbReference type="EMBL" id="UEGW01000001">
    <property type="protein sequence ID" value="SRX93742.1"/>
    <property type="molecule type" value="Genomic_DNA"/>
</dbReference>
<organism evidence="2 3">
    <name type="scientific">Mycobacterium shimoidei</name>
    <dbReference type="NCBI Taxonomy" id="29313"/>
    <lineage>
        <taxon>Bacteria</taxon>
        <taxon>Bacillati</taxon>
        <taxon>Actinomycetota</taxon>
        <taxon>Actinomycetes</taxon>
        <taxon>Mycobacteriales</taxon>
        <taxon>Mycobacteriaceae</taxon>
        <taxon>Mycobacterium</taxon>
    </lineage>
</organism>
<dbReference type="InterPro" id="IPR032710">
    <property type="entry name" value="NTF2-like_dom_sf"/>
</dbReference>
<gene>
    <name evidence="2" type="ORF">MSP7336_01985</name>
</gene>
<dbReference type="AlphaFoldDB" id="A0A1E3TE50"/>
<sequence>MGQWSRDEIETAFRDYGRAVIEISEGGDWSRYADLFTEDAVYIEHAYGQMRGREQIRSWIASTMSAFPGSEMPFYPTEWYAIDEDRGWVIAKILNRMKDPGDGSIHQAAALTVLRYAGDGLWSYEEDAYNPLNFLTMVHEYTKRCKALNTLSDDALAFAKNMNWQLD</sequence>
<accession>A0A1E3TE50</accession>
<evidence type="ECO:0000313" key="2">
    <source>
        <dbReference type="EMBL" id="SRX93742.1"/>
    </source>
</evidence>
<name>A0A1E3TE50_MYCSH</name>
<proteinExistence type="predicted"/>
<dbReference type="STRING" id="29313.BHQ16_14220"/>
<dbReference type="SUPFAM" id="SSF54427">
    <property type="entry name" value="NTF2-like"/>
    <property type="match status" value="1"/>
</dbReference>